<dbReference type="InterPro" id="IPR000792">
    <property type="entry name" value="Tscrpt_reg_LuxR_C"/>
</dbReference>
<dbReference type="PRINTS" id="PR00038">
    <property type="entry name" value="HTHLUXR"/>
</dbReference>
<dbReference type="GO" id="GO:0006355">
    <property type="term" value="P:regulation of DNA-templated transcription"/>
    <property type="evidence" value="ECO:0007669"/>
    <property type="project" value="InterPro"/>
</dbReference>
<dbReference type="InterPro" id="IPR016032">
    <property type="entry name" value="Sig_transdc_resp-reg_C-effctor"/>
</dbReference>
<comment type="caution">
    <text evidence="2">The sequence shown here is derived from an EMBL/GenBank/DDBJ whole genome shotgun (WGS) entry which is preliminary data.</text>
</comment>
<organism evidence="2 3">
    <name type="scientific">Microbacterium testaceum</name>
    <name type="common">Aureobacterium testaceum</name>
    <name type="synonym">Brevibacterium testaceum</name>
    <dbReference type="NCBI Taxonomy" id="2033"/>
    <lineage>
        <taxon>Bacteria</taxon>
        <taxon>Bacillati</taxon>
        <taxon>Actinomycetota</taxon>
        <taxon>Actinomycetes</taxon>
        <taxon>Micrococcales</taxon>
        <taxon>Microbacteriaceae</taxon>
        <taxon>Microbacterium</taxon>
    </lineage>
</organism>
<dbReference type="PROSITE" id="PS50043">
    <property type="entry name" value="HTH_LUXR_2"/>
    <property type="match status" value="1"/>
</dbReference>
<name>A0A147F1W1_MICTE</name>
<dbReference type="AlphaFoldDB" id="A0A147F1W1"/>
<feature type="domain" description="HTH luxR-type" evidence="1">
    <location>
        <begin position="791"/>
        <end position="856"/>
    </location>
</feature>
<dbReference type="PATRIC" id="fig|2033.6.peg.29"/>
<dbReference type="GO" id="GO:0003677">
    <property type="term" value="F:DNA binding"/>
    <property type="evidence" value="ECO:0007669"/>
    <property type="project" value="InterPro"/>
</dbReference>
<dbReference type="Gene3D" id="1.25.40.10">
    <property type="entry name" value="Tetratricopeptide repeat domain"/>
    <property type="match status" value="1"/>
</dbReference>
<dbReference type="CDD" id="cd06170">
    <property type="entry name" value="LuxR_C_like"/>
    <property type="match status" value="1"/>
</dbReference>
<dbReference type="OrthoDB" id="3197423at2"/>
<dbReference type="RefSeq" id="WP_058622095.1">
    <property type="nucleotide sequence ID" value="NZ_LDRT01000001.1"/>
</dbReference>
<reference evidence="2 3" key="1">
    <citation type="journal article" date="2016" name="Front. Microbiol.">
        <title>Genomic Resource of Rice Seed Associated Bacteria.</title>
        <authorList>
            <person name="Midha S."/>
            <person name="Bansal K."/>
            <person name="Sharma S."/>
            <person name="Kumar N."/>
            <person name="Patil P.P."/>
            <person name="Chaudhry V."/>
            <person name="Patil P.B."/>
        </authorList>
    </citation>
    <scope>NUCLEOTIDE SEQUENCE [LARGE SCALE GENOMIC DNA]</scope>
    <source>
        <strain evidence="2 3">NS220</strain>
    </source>
</reference>
<dbReference type="InterPro" id="IPR027417">
    <property type="entry name" value="P-loop_NTPase"/>
</dbReference>
<protein>
    <recommendedName>
        <fullName evidence="1">HTH luxR-type domain-containing protein</fullName>
    </recommendedName>
</protein>
<dbReference type="InterPro" id="IPR036388">
    <property type="entry name" value="WH-like_DNA-bd_sf"/>
</dbReference>
<dbReference type="SUPFAM" id="SSF46894">
    <property type="entry name" value="C-terminal effector domain of the bipartite response regulators"/>
    <property type="match status" value="1"/>
</dbReference>
<gene>
    <name evidence="2" type="ORF">NS220_00140</name>
</gene>
<proteinExistence type="predicted"/>
<dbReference type="Gene3D" id="1.10.10.10">
    <property type="entry name" value="Winged helix-like DNA-binding domain superfamily/Winged helix DNA-binding domain"/>
    <property type="match status" value="1"/>
</dbReference>
<dbReference type="Pfam" id="PF00196">
    <property type="entry name" value="GerE"/>
    <property type="match status" value="1"/>
</dbReference>
<dbReference type="Proteomes" id="UP000075025">
    <property type="component" value="Unassembled WGS sequence"/>
</dbReference>
<evidence type="ECO:0000313" key="2">
    <source>
        <dbReference type="EMBL" id="KTR96846.1"/>
    </source>
</evidence>
<accession>A0A147F1W1</accession>
<evidence type="ECO:0000259" key="1">
    <source>
        <dbReference type="PROSITE" id="PS50043"/>
    </source>
</evidence>
<dbReference type="SMART" id="SM00421">
    <property type="entry name" value="HTH_LUXR"/>
    <property type="match status" value="1"/>
</dbReference>
<dbReference type="EMBL" id="LDRT01000001">
    <property type="protein sequence ID" value="KTR96846.1"/>
    <property type="molecule type" value="Genomic_DNA"/>
</dbReference>
<dbReference type="SUPFAM" id="SSF52540">
    <property type="entry name" value="P-loop containing nucleoside triphosphate hydrolases"/>
    <property type="match status" value="1"/>
</dbReference>
<evidence type="ECO:0000313" key="3">
    <source>
        <dbReference type="Proteomes" id="UP000075025"/>
    </source>
</evidence>
<dbReference type="InterPro" id="IPR011990">
    <property type="entry name" value="TPR-like_helical_dom_sf"/>
</dbReference>
<sequence>MREGSSWTSWSEPLIGADRDAAALADSLLTATSVIVAGTRGSGRSHLLRAVVRELATHGVAPVIVRPSTVLSDVPFGAVDAAGDPRMIDLRRGRVPDEGVVVLVDDVHALDVDSAHFLARCVADGRVTLLATLRIPRARARRVDGDTTGVGQTMLSLWLDGLARRLDLSELTPADSERLLAVLPGASTLDATICGAILWRADGSRTLLRELVAEAVGAVAAGRDPFAAIRDTPPHSRLSVALRLHTGDLAEADQECLAFLDRIPHIEFSVATRFVSHTRIEALITAGLVHSDDSPARRLTANEAIAREAERQLGTRRIDALVAAAGVRMLEADGEWWCTPLAVSIAQRWHRGDDEAPDVPASPALRSRVALDAAREANDRADAAHAAAHAARGLRSVDSPELRLEAAFALAQLGTGSDTMTIDEIAPQDLDDEGRGRLARLRAVLADRGLTVPLYAATRGDPDAEIERHLDESARTGASFAWARAVEAAERALALSPERNATHLRARLSAGMAESFRGRWARARTHFDEVERLLDARQRPVDIGATQRLSALLVMLASHQVAGADGGPLAARLPGERTTAAREHDAVALTIAGVTASVADTNLGRPGDALLEWEAVRAKTAGCLSGPDADLVELGLAEALAAGGRAADARTLLSRIETGDELHVRHARTSVETTVLMAEGRIDEARATAQTAARLSAEHEVPAIRIRDLFRLVVLRSITGWETEELRELLRTSDLPLAVELRRRLDAWDAGDVHEAAEGLRLPPLWSAEEAIDGVRLGRLSRLPSHTPPGDLPALNELTRREREIALLVEQGHTNREIAKRLYLSVRTVESHVYQARAKIGGASRSELGRLVAQWENRQSRA</sequence>